<keyword evidence="3 12" id="KW-0813">Transport</keyword>
<evidence type="ECO:0000256" key="3">
    <source>
        <dbReference type="ARBA" id="ARBA00022448"/>
    </source>
</evidence>
<keyword evidence="5 12" id="KW-0812">Transmembrane</keyword>
<feature type="transmembrane region" description="Helical" evidence="12">
    <location>
        <begin position="20"/>
        <end position="43"/>
    </location>
</feature>
<dbReference type="GO" id="GO:0022857">
    <property type="term" value="F:transmembrane transporter activity"/>
    <property type="evidence" value="ECO:0007669"/>
    <property type="project" value="InterPro"/>
</dbReference>
<dbReference type="Gene3D" id="1.10.3720.10">
    <property type="entry name" value="MetI-like"/>
    <property type="match status" value="1"/>
</dbReference>
<evidence type="ECO:0000313" key="15">
    <source>
        <dbReference type="Proteomes" id="UP000189733"/>
    </source>
</evidence>
<evidence type="ECO:0000256" key="11">
    <source>
        <dbReference type="ARBA" id="ARBA00073645"/>
    </source>
</evidence>
<evidence type="ECO:0000259" key="13">
    <source>
        <dbReference type="PROSITE" id="PS50928"/>
    </source>
</evidence>
<feature type="transmembrane region" description="Helical" evidence="12">
    <location>
        <begin position="81"/>
        <end position="102"/>
    </location>
</feature>
<dbReference type="RefSeq" id="WP_078684907.1">
    <property type="nucleotide sequence ID" value="NZ_FUYA01000004.1"/>
</dbReference>
<evidence type="ECO:0000256" key="8">
    <source>
        <dbReference type="ARBA" id="ARBA00023136"/>
    </source>
</evidence>
<dbReference type="PANTHER" id="PTHR30614:SF0">
    <property type="entry name" value="L-CYSTINE TRANSPORT SYSTEM PERMEASE PROTEIN TCYL"/>
    <property type="match status" value="1"/>
</dbReference>
<dbReference type="PROSITE" id="PS50928">
    <property type="entry name" value="ABC_TM1"/>
    <property type="match status" value="1"/>
</dbReference>
<evidence type="ECO:0000256" key="2">
    <source>
        <dbReference type="ARBA" id="ARBA00010072"/>
    </source>
</evidence>
<keyword evidence="8 12" id="KW-0472">Membrane</keyword>
<dbReference type="STRING" id="1121442.SAMN02745702_01639"/>
<sequence>MSFQLDIVVKALPALGEAALITAQIAVLSFALALCLGIGIGVLRSRSRRLSLLFFPYVEIFRGTPLLIQLFFLYYGLPTVGITMSSFQAAIVGLTLNGGAYVSEAIRGGLMSVKEGQRDASYALGMNWAQTMRHVILPQAMTVAVPPLMNIFSSMLKETSLVSVLAITELTRVGQLVYTRTFRAFEIYLAIGLVYLLMTVSITLLSKLVERRLCVR</sequence>
<name>A0A1T4W5I2_9BACT</name>
<organism evidence="14 15">
    <name type="scientific">Desulfobaculum bizertense DSM 18034</name>
    <dbReference type="NCBI Taxonomy" id="1121442"/>
    <lineage>
        <taxon>Bacteria</taxon>
        <taxon>Pseudomonadati</taxon>
        <taxon>Thermodesulfobacteriota</taxon>
        <taxon>Desulfovibrionia</taxon>
        <taxon>Desulfovibrionales</taxon>
        <taxon>Desulfovibrionaceae</taxon>
        <taxon>Desulfobaculum</taxon>
    </lineage>
</organism>
<dbReference type="PANTHER" id="PTHR30614">
    <property type="entry name" value="MEMBRANE COMPONENT OF AMINO ACID ABC TRANSPORTER"/>
    <property type="match status" value="1"/>
</dbReference>
<feature type="domain" description="ABC transmembrane type-1" evidence="13">
    <location>
        <begin position="19"/>
        <end position="206"/>
    </location>
</feature>
<keyword evidence="4" id="KW-1003">Cell membrane</keyword>
<comment type="subcellular location">
    <subcellularLocation>
        <location evidence="1">Cell inner membrane</location>
        <topology evidence="1">Multi-pass membrane protein</topology>
    </subcellularLocation>
    <subcellularLocation>
        <location evidence="12">Cell membrane</location>
        <topology evidence="12">Multi-pass membrane protein</topology>
    </subcellularLocation>
</comment>
<comment type="subunit">
    <text evidence="10">The complex is composed of two ATP-binding proteins (GltL), two transmembrane proteins (GltJ and GltK) and a solute-binding protein (GltI).</text>
</comment>
<evidence type="ECO:0000256" key="5">
    <source>
        <dbReference type="ARBA" id="ARBA00022692"/>
    </source>
</evidence>
<dbReference type="Proteomes" id="UP000189733">
    <property type="component" value="Unassembled WGS sequence"/>
</dbReference>
<dbReference type="CDD" id="cd06261">
    <property type="entry name" value="TM_PBP2"/>
    <property type="match status" value="1"/>
</dbReference>
<protein>
    <recommendedName>
        <fullName evidence="11">Glutamate/aspartate import permease protein GltK</fullName>
    </recommendedName>
</protein>
<evidence type="ECO:0000256" key="7">
    <source>
        <dbReference type="ARBA" id="ARBA00022989"/>
    </source>
</evidence>
<gene>
    <name evidence="14" type="ORF">SAMN02745702_01639</name>
</gene>
<keyword evidence="15" id="KW-1185">Reference proteome</keyword>
<dbReference type="InterPro" id="IPR035906">
    <property type="entry name" value="MetI-like_sf"/>
</dbReference>
<dbReference type="InterPro" id="IPR000515">
    <property type="entry name" value="MetI-like"/>
</dbReference>
<dbReference type="GO" id="GO:0006865">
    <property type="term" value="P:amino acid transport"/>
    <property type="evidence" value="ECO:0007669"/>
    <property type="project" value="UniProtKB-KW"/>
</dbReference>
<comment type="similarity">
    <text evidence="2">Belongs to the binding-protein-dependent transport system permease family. HisMQ subfamily.</text>
</comment>
<evidence type="ECO:0000256" key="9">
    <source>
        <dbReference type="ARBA" id="ARBA00060298"/>
    </source>
</evidence>
<keyword evidence="7 12" id="KW-1133">Transmembrane helix</keyword>
<dbReference type="Pfam" id="PF00528">
    <property type="entry name" value="BPD_transp_1"/>
    <property type="match status" value="1"/>
</dbReference>
<evidence type="ECO:0000256" key="10">
    <source>
        <dbReference type="ARBA" id="ARBA00062718"/>
    </source>
</evidence>
<evidence type="ECO:0000256" key="12">
    <source>
        <dbReference type="RuleBase" id="RU363032"/>
    </source>
</evidence>
<reference evidence="14 15" key="1">
    <citation type="submission" date="2017-02" db="EMBL/GenBank/DDBJ databases">
        <authorList>
            <person name="Peterson S.W."/>
        </authorList>
    </citation>
    <scope>NUCLEOTIDE SEQUENCE [LARGE SCALE GENOMIC DNA]</scope>
    <source>
        <strain evidence="14 15">DSM 18034</strain>
    </source>
</reference>
<comment type="function">
    <text evidence="9">Part of the ABC transporter complex GltIJKL involved in glutamate and aspartate uptake. Probably responsible for the translocation of the substrate across the membrane.</text>
</comment>
<proteinExistence type="inferred from homology"/>
<dbReference type="EMBL" id="FUYA01000004">
    <property type="protein sequence ID" value="SKA72295.1"/>
    <property type="molecule type" value="Genomic_DNA"/>
</dbReference>
<dbReference type="InterPro" id="IPR010065">
    <property type="entry name" value="AA_ABC_transptr_permease_3TM"/>
</dbReference>
<dbReference type="GO" id="GO:0043190">
    <property type="term" value="C:ATP-binding cassette (ABC) transporter complex"/>
    <property type="evidence" value="ECO:0007669"/>
    <property type="project" value="InterPro"/>
</dbReference>
<feature type="transmembrane region" description="Helical" evidence="12">
    <location>
        <begin position="187"/>
        <end position="209"/>
    </location>
</feature>
<evidence type="ECO:0000256" key="4">
    <source>
        <dbReference type="ARBA" id="ARBA00022475"/>
    </source>
</evidence>
<keyword evidence="6" id="KW-0029">Amino-acid transport</keyword>
<evidence type="ECO:0000313" key="14">
    <source>
        <dbReference type="EMBL" id="SKA72295.1"/>
    </source>
</evidence>
<accession>A0A1T4W5I2</accession>
<dbReference type="OrthoDB" id="5470298at2"/>
<evidence type="ECO:0000256" key="1">
    <source>
        <dbReference type="ARBA" id="ARBA00004429"/>
    </source>
</evidence>
<dbReference type="NCBIfam" id="TIGR01726">
    <property type="entry name" value="HEQRo_perm_3TM"/>
    <property type="match status" value="1"/>
</dbReference>
<dbReference type="SUPFAM" id="SSF161098">
    <property type="entry name" value="MetI-like"/>
    <property type="match status" value="1"/>
</dbReference>
<dbReference type="FunFam" id="1.10.3720.10:FF:000006">
    <property type="entry name" value="Glutamate/aspartate ABC transporter, permease protein GltK"/>
    <property type="match status" value="1"/>
</dbReference>
<dbReference type="InterPro" id="IPR043429">
    <property type="entry name" value="ArtM/GltK/GlnP/TcyL/YhdX-like"/>
</dbReference>
<evidence type="ECO:0000256" key="6">
    <source>
        <dbReference type="ARBA" id="ARBA00022970"/>
    </source>
</evidence>
<dbReference type="AlphaFoldDB" id="A0A1T4W5I2"/>